<dbReference type="InterPro" id="IPR022698">
    <property type="entry name" value="OrsD"/>
</dbReference>
<dbReference type="GeneID" id="63742900"/>
<dbReference type="GO" id="GO:0003676">
    <property type="term" value="F:nucleic acid binding"/>
    <property type="evidence" value="ECO:0007669"/>
    <property type="project" value="InterPro"/>
</dbReference>
<feature type="region of interest" description="Disordered" evidence="7">
    <location>
        <begin position="1682"/>
        <end position="1731"/>
    </location>
</feature>
<accession>A0A0B2WCZ0</accession>
<evidence type="ECO:0000259" key="9">
    <source>
        <dbReference type="PROSITE" id="PS51194"/>
    </source>
</evidence>
<feature type="domain" description="Helicase ATP-binding" evidence="8">
    <location>
        <begin position="1144"/>
        <end position="1301"/>
    </location>
</feature>
<dbReference type="PANTHER" id="PTHR13710:SF154">
    <property type="entry name" value="RECQ HELICASE, PUTATIVE (AFU_ORTHOLOGUE AFUA_6G14720)-RELATED"/>
    <property type="match status" value="1"/>
</dbReference>
<dbReference type="GO" id="GO:0005694">
    <property type="term" value="C:chromosome"/>
    <property type="evidence" value="ECO:0007669"/>
    <property type="project" value="TreeGrafter"/>
</dbReference>
<keyword evidence="11" id="KW-1185">Reference proteome</keyword>
<feature type="coiled-coil region" evidence="6">
    <location>
        <begin position="209"/>
        <end position="243"/>
    </location>
</feature>
<keyword evidence="10" id="KW-0378">Hydrolase</keyword>
<evidence type="ECO:0000256" key="4">
    <source>
        <dbReference type="ARBA" id="ARBA00034617"/>
    </source>
</evidence>
<dbReference type="Gene3D" id="3.40.50.300">
    <property type="entry name" value="P-loop containing nucleotide triphosphate hydrolases"/>
    <property type="match status" value="2"/>
</dbReference>
<dbReference type="InterPro" id="IPR001650">
    <property type="entry name" value="Helicase_C-like"/>
</dbReference>
<feature type="region of interest" description="Disordered" evidence="7">
    <location>
        <begin position="353"/>
        <end position="568"/>
    </location>
</feature>
<evidence type="ECO:0000256" key="3">
    <source>
        <dbReference type="ARBA" id="ARBA00022840"/>
    </source>
</evidence>
<name>A0A0B2WCZ0_METAS</name>
<protein>
    <recommendedName>
        <fullName evidence="5">DNA 3'-5' helicase</fullName>
        <ecNumber evidence="5">5.6.2.4</ecNumber>
    </recommendedName>
</protein>
<dbReference type="InterPro" id="IPR027417">
    <property type="entry name" value="P-loop_NTPase"/>
</dbReference>
<dbReference type="GO" id="GO:0005737">
    <property type="term" value="C:cytoplasm"/>
    <property type="evidence" value="ECO:0007669"/>
    <property type="project" value="TreeGrafter"/>
</dbReference>
<dbReference type="Proteomes" id="UP000030816">
    <property type="component" value="Unassembled WGS sequence"/>
</dbReference>
<dbReference type="EMBL" id="AZHE01000076">
    <property type="protein sequence ID" value="KHN93696.1"/>
    <property type="molecule type" value="Genomic_DNA"/>
</dbReference>
<dbReference type="GO" id="GO:0043138">
    <property type="term" value="F:3'-5' DNA helicase activity"/>
    <property type="evidence" value="ECO:0007669"/>
    <property type="project" value="UniProtKB-EC"/>
</dbReference>
<dbReference type="GO" id="GO:0009378">
    <property type="term" value="F:four-way junction helicase activity"/>
    <property type="evidence" value="ECO:0007669"/>
    <property type="project" value="TreeGrafter"/>
</dbReference>
<dbReference type="SMART" id="SM00487">
    <property type="entry name" value="DEXDc"/>
    <property type="match status" value="1"/>
</dbReference>
<comment type="caution">
    <text evidence="10">The sequence shown here is derived from an EMBL/GenBank/DDBJ whole genome shotgun (WGS) entry which is preliminary data.</text>
</comment>
<feature type="region of interest" description="Disordered" evidence="7">
    <location>
        <begin position="1070"/>
        <end position="1090"/>
    </location>
</feature>
<evidence type="ECO:0000256" key="6">
    <source>
        <dbReference type="SAM" id="Coils"/>
    </source>
</evidence>
<gene>
    <name evidence="10" type="ORF">MAM_08445</name>
</gene>
<keyword evidence="6" id="KW-0175">Coiled coil</keyword>
<evidence type="ECO:0000259" key="8">
    <source>
        <dbReference type="PROSITE" id="PS51192"/>
    </source>
</evidence>
<evidence type="ECO:0000313" key="11">
    <source>
        <dbReference type="Proteomes" id="UP000030816"/>
    </source>
</evidence>
<dbReference type="EC" id="5.6.2.4" evidence="5"/>
<comment type="similarity">
    <text evidence="1">Belongs to the helicase family. RecQ subfamily.</text>
</comment>
<feature type="compositionally biased region" description="Acidic residues" evidence="7">
    <location>
        <begin position="358"/>
        <end position="547"/>
    </location>
</feature>
<sequence length="1884" mass="210751">MADASSLASWVSEVATPATQRSWSLTHGSPCTANSTFASDSAIGYEDGLEIVAGNADEWLYYDSRYRVLVCRYHGYAVRNLATHLRLQHKVRSSERAAIEKKFGACELLEPAQVTTPPTLQAPLDWLGAPMRGYLCDEPGCSKISISRDEIRKHCYKEHAWKSNVDDPEHWHAVYVQTMFQSKAHRRYFVVDYHDESVREAEQSKDGMSSQSQQVIEDWDRRLEQQEEAMQVAEATMAKTDHTLWFKRNKWPQHLAKSNLRHLSRACCLPGRDEGTLEDVPKRVEGLVEECVKGLPTLGHVIRRWLRSAKASEPDARPMARLQNEDSQKRYAGYMTRFVCYTLRVWESCEATGLRSGEEEDGEDEDGEEEGGEEEGGEDEDGEEEGGEEEGGEDEDGEEEGGEEEGGEDEDGEEEGGEEEGGEDEDGEEEGGEEEGGEDEDGEEEGGEEEGGEDEDGEEEGGEEEGGEDEDGEEEGGEEEGGEDEDGEEEGGEEEGGEDEDGEEEGGEEEGGEDEDGEEEGGEEEGGEDEDGEEEGGEEEGGEEEDDIRGATGSNTISGSTGSGIREIDTMEDARRLYPWPSGLYEIVGRLWRALSPSRRTGSPEMVMLEFFRHVLFQHVRVDVFESPLLHFLAVLGIDEETHRLREGNDFSFMLAGIVYSCRVLGVEIILPKTFRRGETAEDDERFLELRLKHLADGSFSPMAEMISLLAYSRHCAFNHANAGAVSWSLDGSTIAYRGRKIPLARVRKLVDAVVTEAENILWRDVLWQVDSERFEIPVDALEDDVTFTRRGYSFLNNAHNGLEDTRAWMLAQMEAHVEGRKLLRRGRWQRRETRKYLRRVDHFRELLLLCVHWTGGQPARGTEITSVRYKNGYMQDRNVFAVHGHMAVVTRYHKSASQYDQPKVVPRFLAWRVGQLMAVYLAYARPLQELLAGVVNGQMASEYIWSGEHGPWETDRLTRVMKRETGRHLGVELTTHSYRHLAIAIGRKVIGEQFANGYLGDVDDFDEPEEETDDSLEMQAGRGGEVGAKRYGVSMDIIKNLSSRSIDTFRPLCQQWHRFLALESCRAEGGTKRKRQDEHEDGDVGREPRTDVLAAFKRMRRNWQGRCPREDDGQDRLRRAMQKALCKSDVSFRSETQREALETIVEGGRRPLVVVMPTGGGKSLLFTAPACLDSTGVTIVVVPFRALINDLVEKAKKAGIDSVEWRPGEVNPATIVFASADLVDGTNLLGYAQQLLDSGRLRRIFIDECHLIFKENHWRAKLARLSCLRGVDCPIVLLTATLPPRMQFELERCMAIEFCRYIRADTTRERTRYMVEECKPGKLERRAIEICHSWVEANRVEASRRSKGVVYCRSRAECETLADELGCAYYHAEADGREERIFDWAERGGLIVATSALGTGVDFPGITLVLHVDIPWGMIDFAQESGRAGRAGEDVDSVIVIEKGRIDRMRHKMQNPDEQAMLDFVRARGCRRKISGSFLDGMEHDCVSDERGLARCDNCGDGWTALERRQRQTSETRARVERVLSELVDDCPVCWVEERVSCNSRGANLPRQVNASTVAGTCGFEDGVGDSAMLNIRFDRDTHSCFRCGLSQKFCNTGQSTGAECQWPNIAAPMLRAIRQTRKGAEILEGWEFSGEEAADGQDGGYVTWLGRRHARRVLGEVVSNGFALLVEFISQQHREMAGADNTSETEGQAEDTGDEVTITPAPAPEASWKGSSSGQGQGGNGDMRSLESDEIVRRWERGCVVCRARGRDRTDHAWQDCQVDADHTEAAHEGVRLINSLQAPLRTTGFRCWAKGKRCRCWMEGRRGGCSGSAVICSIVGALLYVGGLEVREWVQAQEAFTQAIKEGKSAQAGLEKFLSTKGTYGGQKCAGVDALIVKWGI</sequence>
<dbReference type="GO" id="GO:0000724">
    <property type="term" value="P:double-strand break repair via homologous recombination"/>
    <property type="evidence" value="ECO:0007669"/>
    <property type="project" value="TreeGrafter"/>
</dbReference>
<dbReference type="HOGENOM" id="CLU_001104_5_2_1"/>
<dbReference type="SMART" id="SM00490">
    <property type="entry name" value="HELICc"/>
    <property type="match status" value="1"/>
</dbReference>
<dbReference type="GO" id="GO:0005524">
    <property type="term" value="F:ATP binding"/>
    <property type="evidence" value="ECO:0007669"/>
    <property type="project" value="UniProtKB-KW"/>
</dbReference>
<dbReference type="Pfam" id="PF00271">
    <property type="entry name" value="Helicase_C"/>
    <property type="match status" value="1"/>
</dbReference>
<dbReference type="OrthoDB" id="3522001at2759"/>
<dbReference type="PROSITE" id="PS51192">
    <property type="entry name" value="HELICASE_ATP_BIND_1"/>
    <property type="match status" value="1"/>
</dbReference>
<dbReference type="InterPro" id="IPR014001">
    <property type="entry name" value="Helicase_ATP-bd"/>
</dbReference>
<organism evidence="10 11">
    <name type="scientific">Metarhizium album (strain ARSEF 1941)</name>
    <dbReference type="NCBI Taxonomy" id="1081103"/>
    <lineage>
        <taxon>Eukaryota</taxon>
        <taxon>Fungi</taxon>
        <taxon>Dikarya</taxon>
        <taxon>Ascomycota</taxon>
        <taxon>Pezizomycotina</taxon>
        <taxon>Sordariomycetes</taxon>
        <taxon>Hypocreomycetidae</taxon>
        <taxon>Hypocreales</taxon>
        <taxon>Clavicipitaceae</taxon>
        <taxon>Metarhizium</taxon>
    </lineage>
</organism>
<dbReference type="InterPro" id="IPR011545">
    <property type="entry name" value="DEAD/DEAH_box_helicase_dom"/>
</dbReference>
<feature type="compositionally biased region" description="Low complexity" evidence="7">
    <location>
        <begin position="552"/>
        <end position="565"/>
    </location>
</feature>
<dbReference type="SUPFAM" id="SSF52540">
    <property type="entry name" value="P-loop containing nucleoside triphosphate hydrolases"/>
    <property type="match status" value="1"/>
</dbReference>
<dbReference type="PROSITE" id="PS51194">
    <property type="entry name" value="HELICASE_CTER"/>
    <property type="match status" value="1"/>
</dbReference>
<dbReference type="Pfam" id="PF00270">
    <property type="entry name" value="DEAD"/>
    <property type="match status" value="1"/>
</dbReference>
<keyword evidence="3" id="KW-0067">ATP-binding</keyword>
<dbReference type="STRING" id="1081103.A0A0B2WCZ0"/>
<evidence type="ECO:0000256" key="5">
    <source>
        <dbReference type="ARBA" id="ARBA00034808"/>
    </source>
</evidence>
<dbReference type="PANTHER" id="PTHR13710">
    <property type="entry name" value="DNA HELICASE RECQ FAMILY MEMBER"/>
    <property type="match status" value="1"/>
</dbReference>
<evidence type="ECO:0000313" key="10">
    <source>
        <dbReference type="EMBL" id="KHN93696.1"/>
    </source>
</evidence>
<reference evidence="10 11" key="1">
    <citation type="journal article" date="2014" name="Proc. Natl. Acad. Sci. U.S.A.">
        <title>Trajectory and genomic determinants of fungal-pathogen speciation and host adaptation.</title>
        <authorList>
            <person name="Hu X."/>
            <person name="Xiao G."/>
            <person name="Zheng P."/>
            <person name="Shang Y."/>
            <person name="Su Y."/>
            <person name="Zhang X."/>
            <person name="Liu X."/>
            <person name="Zhan S."/>
            <person name="St Leger R.J."/>
            <person name="Wang C."/>
        </authorList>
    </citation>
    <scope>NUCLEOTIDE SEQUENCE [LARGE SCALE GENOMIC DNA]</scope>
    <source>
        <strain evidence="10 11">ARSEF 1941</strain>
    </source>
</reference>
<dbReference type="Pfam" id="PF12013">
    <property type="entry name" value="OrsD"/>
    <property type="match status" value="1"/>
</dbReference>
<dbReference type="RefSeq" id="XP_040674762.1">
    <property type="nucleotide sequence ID" value="XM_040827242.1"/>
</dbReference>
<keyword evidence="2" id="KW-0547">Nucleotide-binding</keyword>
<proteinExistence type="inferred from homology"/>
<feature type="domain" description="Helicase C-terminal" evidence="9">
    <location>
        <begin position="1323"/>
        <end position="1470"/>
    </location>
</feature>
<evidence type="ECO:0000256" key="1">
    <source>
        <dbReference type="ARBA" id="ARBA00005446"/>
    </source>
</evidence>
<evidence type="ECO:0000256" key="2">
    <source>
        <dbReference type="ARBA" id="ARBA00022741"/>
    </source>
</evidence>
<comment type="catalytic activity">
    <reaction evidence="4">
        <text>Couples ATP hydrolysis with the unwinding of duplex DNA by translocating in the 3'-5' direction.</text>
        <dbReference type="EC" id="5.6.2.4"/>
    </reaction>
</comment>
<evidence type="ECO:0000256" key="7">
    <source>
        <dbReference type="SAM" id="MobiDB-lite"/>
    </source>
</evidence>
<keyword evidence="10" id="KW-0347">Helicase</keyword>